<dbReference type="Gene3D" id="1.20.1250.20">
    <property type="entry name" value="MFS general substrate transporter like domains"/>
    <property type="match status" value="1"/>
</dbReference>
<dbReference type="Proteomes" id="UP000474718">
    <property type="component" value="Unassembled WGS sequence"/>
</dbReference>
<dbReference type="GO" id="GO:0005886">
    <property type="term" value="C:plasma membrane"/>
    <property type="evidence" value="ECO:0007669"/>
    <property type="project" value="UniProtKB-SubCell"/>
</dbReference>
<evidence type="ECO:0000313" key="12">
    <source>
        <dbReference type="Proteomes" id="UP000474718"/>
    </source>
</evidence>
<dbReference type="RefSeq" id="WP_021659754.1">
    <property type="nucleotide sequence ID" value="NZ_FQVY01000001.1"/>
</dbReference>
<dbReference type="InterPro" id="IPR050189">
    <property type="entry name" value="MFS_Efflux_Transporters"/>
</dbReference>
<dbReference type="EMBL" id="WWVX01000004">
    <property type="protein sequence ID" value="MZL69607.1"/>
    <property type="molecule type" value="Genomic_DNA"/>
</dbReference>
<name>A0AAQ1MCJ5_9FIRM</name>
<feature type="transmembrane region" description="Helical" evidence="7">
    <location>
        <begin position="341"/>
        <end position="363"/>
    </location>
</feature>
<protein>
    <submittedName>
        <fullName evidence="9 10">MFS transporter</fullName>
    </submittedName>
</protein>
<feature type="transmembrane region" description="Helical" evidence="7">
    <location>
        <begin position="40"/>
        <end position="63"/>
    </location>
</feature>
<evidence type="ECO:0000256" key="3">
    <source>
        <dbReference type="ARBA" id="ARBA00022475"/>
    </source>
</evidence>
<dbReference type="PROSITE" id="PS50850">
    <property type="entry name" value="MFS"/>
    <property type="match status" value="1"/>
</dbReference>
<evidence type="ECO:0000313" key="11">
    <source>
        <dbReference type="Proteomes" id="UP000184089"/>
    </source>
</evidence>
<feature type="transmembrane region" description="Helical" evidence="7">
    <location>
        <begin position="97"/>
        <end position="119"/>
    </location>
</feature>
<dbReference type="AlphaFoldDB" id="A0AAQ1MCJ5"/>
<comment type="subcellular location">
    <subcellularLocation>
        <location evidence="1">Cell membrane</location>
        <topology evidence="1">Multi-pass membrane protein</topology>
    </subcellularLocation>
</comment>
<dbReference type="GO" id="GO:0022857">
    <property type="term" value="F:transmembrane transporter activity"/>
    <property type="evidence" value="ECO:0007669"/>
    <property type="project" value="InterPro"/>
</dbReference>
<accession>A0AAQ1MCJ5</accession>
<evidence type="ECO:0000256" key="2">
    <source>
        <dbReference type="ARBA" id="ARBA00022448"/>
    </source>
</evidence>
<feature type="domain" description="Major facilitator superfamily (MFS) profile" evidence="8">
    <location>
        <begin position="5"/>
        <end position="391"/>
    </location>
</feature>
<feature type="transmembrane region" description="Helical" evidence="7">
    <location>
        <begin position="247"/>
        <end position="270"/>
    </location>
</feature>
<evidence type="ECO:0000256" key="7">
    <source>
        <dbReference type="SAM" id="Phobius"/>
    </source>
</evidence>
<keyword evidence="3" id="KW-1003">Cell membrane</keyword>
<dbReference type="PANTHER" id="PTHR43124">
    <property type="entry name" value="PURINE EFFLUX PUMP PBUE"/>
    <property type="match status" value="1"/>
</dbReference>
<dbReference type="SUPFAM" id="SSF103473">
    <property type="entry name" value="MFS general substrate transporter"/>
    <property type="match status" value="1"/>
</dbReference>
<dbReference type="InterPro" id="IPR011701">
    <property type="entry name" value="MFS"/>
</dbReference>
<evidence type="ECO:0000256" key="6">
    <source>
        <dbReference type="ARBA" id="ARBA00023136"/>
    </source>
</evidence>
<sequence length="408" mass="43714">MKKKKSIALLFALYAVQVTLSNFIHPITPTLFKDLGFPDYMFGVAFAAMSFSNFLFCPIWGVVGDKIGHLKMFGITAFGYGLGQLFFGLATTPAMTLLARFFGGAFAGGFMVAIMAYLTNNSEPEKLASRMSYLAALTSVFTAIGYLLGGVIGERSVFWDFALQVGGITLVAILMPLLVAEELPETAPNAPKQSLNPLKAFVSMGKGMSAPLGLFLAAVFFANFATIDYDNAFNYYIKAELGFPPSYNGIIKAAIGIIGLLINLTVNVWLARKTDMRRSIVPVFGLCTATLVAVCLVPGTAPFIAANVIFYLFNVMYIPMQQTLVTSDTTTGKTSGELSGIFNAVKAVGMIGGSLFAGLIYTVGAKLPFWFGALSFGLAAVTSVFSFRAYQKKGLLKKEETPSSAGKN</sequence>
<dbReference type="Proteomes" id="UP000184089">
    <property type="component" value="Unassembled WGS sequence"/>
</dbReference>
<keyword evidence="2" id="KW-0813">Transport</keyword>
<feature type="transmembrane region" description="Helical" evidence="7">
    <location>
        <begin position="131"/>
        <end position="149"/>
    </location>
</feature>
<feature type="transmembrane region" description="Helical" evidence="7">
    <location>
        <begin position="369"/>
        <end position="390"/>
    </location>
</feature>
<dbReference type="PANTHER" id="PTHR43124:SF3">
    <property type="entry name" value="CHLORAMPHENICOL EFFLUX PUMP RV0191"/>
    <property type="match status" value="1"/>
</dbReference>
<gene>
    <name evidence="9" type="ORF">GT747_07545</name>
    <name evidence="10" type="ORF">SAMN05444424_0715</name>
</gene>
<organism evidence="10 11">
    <name type="scientific">Bittarella massiliensis</name>
    <name type="common">ex Durand et al. 2017</name>
    <dbReference type="NCBI Taxonomy" id="1720313"/>
    <lineage>
        <taxon>Bacteria</taxon>
        <taxon>Bacillati</taxon>
        <taxon>Bacillota</taxon>
        <taxon>Clostridia</taxon>
        <taxon>Eubacteriales</taxon>
        <taxon>Oscillospiraceae</taxon>
        <taxon>Bittarella (ex Durand et al. 2017)</taxon>
    </lineage>
</organism>
<reference evidence="9 12" key="3">
    <citation type="journal article" date="2019" name="Nat. Med.">
        <title>A library of human gut bacterial isolates paired with longitudinal multiomics data enables mechanistic microbiome research.</title>
        <authorList>
            <person name="Poyet M."/>
            <person name="Groussin M."/>
            <person name="Gibbons S.M."/>
            <person name="Avila-Pacheco J."/>
            <person name="Jiang X."/>
            <person name="Kearney S.M."/>
            <person name="Perrotta A.R."/>
            <person name="Berdy B."/>
            <person name="Zhao S."/>
            <person name="Lieberman T.D."/>
            <person name="Swanson P.K."/>
            <person name="Smith M."/>
            <person name="Roesemann S."/>
            <person name="Alexander J.E."/>
            <person name="Rich S.A."/>
            <person name="Livny J."/>
            <person name="Vlamakis H."/>
            <person name="Clish C."/>
            <person name="Bullock K."/>
            <person name="Deik A."/>
            <person name="Scott J."/>
            <person name="Pierce K.A."/>
            <person name="Xavier R.J."/>
            <person name="Alm E.J."/>
        </authorList>
    </citation>
    <scope>NUCLEOTIDE SEQUENCE [LARGE SCALE GENOMIC DNA]</scope>
    <source>
        <strain evidence="9 12">BIOML-A2</strain>
    </source>
</reference>
<evidence type="ECO:0000313" key="9">
    <source>
        <dbReference type="EMBL" id="MZL69607.1"/>
    </source>
</evidence>
<reference evidence="10" key="2">
    <citation type="submission" date="2016-11" db="EMBL/GenBank/DDBJ databases">
        <authorList>
            <person name="Varghese N."/>
            <person name="Submissions S."/>
        </authorList>
    </citation>
    <scope>NUCLEOTIDE SEQUENCE</scope>
    <source>
        <strain evidence="10">DSM 4029</strain>
    </source>
</reference>
<dbReference type="InterPro" id="IPR036259">
    <property type="entry name" value="MFS_trans_sf"/>
</dbReference>
<dbReference type="Pfam" id="PF07690">
    <property type="entry name" value="MFS_1"/>
    <property type="match status" value="1"/>
</dbReference>
<evidence type="ECO:0000256" key="4">
    <source>
        <dbReference type="ARBA" id="ARBA00022692"/>
    </source>
</evidence>
<keyword evidence="6 7" id="KW-0472">Membrane</keyword>
<feature type="transmembrane region" description="Helical" evidence="7">
    <location>
        <begin position="201"/>
        <end position="227"/>
    </location>
</feature>
<evidence type="ECO:0000256" key="1">
    <source>
        <dbReference type="ARBA" id="ARBA00004651"/>
    </source>
</evidence>
<dbReference type="InterPro" id="IPR020846">
    <property type="entry name" value="MFS_dom"/>
</dbReference>
<keyword evidence="12" id="KW-1185">Reference proteome</keyword>
<keyword evidence="5 7" id="KW-1133">Transmembrane helix</keyword>
<feature type="transmembrane region" description="Helical" evidence="7">
    <location>
        <begin position="70"/>
        <end position="91"/>
    </location>
</feature>
<reference evidence="11" key="1">
    <citation type="submission" date="2016-11" db="EMBL/GenBank/DDBJ databases">
        <authorList>
            <person name="Jaros S."/>
            <person name="Januszkiewicz K."/>
            <person name="Wedrychowicz H."/>
        </authorList>
    </citation>
    <scope>NUCLEOTIDE SEQUENCE [LARGE SCALE GENOMIC DNA]</scope>
    <source>
        <strain evidence="11">DSM 4029</strain>
    </source>
</reference>
<evidence type="ECO:0000256" key="5">
    <source>
        <dbReference type="ARBA" id="ARBA00022989"/>
    </source>
</evidence>
<comment type="caution">
    <text evidence="10">The sequence shown here is derived from an EMBL/GenBank/DDBJ whole genome shotgun (WGS) entry which is preliminary data.</text>
</comment>
<feature type="transmembrane region" description="Helical" evidence="7">
    <location>
        <begin position="161"/>
        <end position="180"/>
    </location>
</feature>
<evidence type="ECO:0000313" key="10">
    <source>
        <dbReference type="EMBL" id="SHF79759.1"/>
    </source>
</evidence>
<proteinExistence type="predicted"/>
<dbReference type="EMBL" id="FQVY01000001">
    <property type="protein sequence ID" value="SHF79759.1"/>
    <property type="molecule type" value="Genomic_DNA"/>
</dbReference>
<evidence type="ECO:0000259" key="8">
    <source>
        <dbReference type="PROSITE" id="PS50850"/>
    </source>
</evidence>
<keyword evidence="4 7" id="KW-0812">Transmembrane</keyword>